<reference evidence="2 3" key="1">
    <citation type="submission" date="2015-01" db="EMBL/GenBank/DDBJ databases">
        <title>Evolution of Trichinella species and genotypes.</title>
        <authorList>
            <person name="Korhonen P.K."/>
            <person name="Edoardo P."/>
            <person name="Giuseppe L.R."/>
            <person name="Gasser R.B."/>
        </authorList>
    </citation>
    <scope>NUCLEOTIDE SEQUENCE [LARGE SCALE GENOMIC DNA]</scope>
    <source>
        <strain evidence="2">ISS2496</strain>
    </source>
</reference>
<dbReference type="EMBL" id="JYDQ01002630">
    <property type="protein sequence ID" value="KRY03621.1"/>
    <property type="molecule type" value="Genomic_DNA"/>
</dbReference>
<organism evidence="2 3">
    <name type="scientific">Trichinella patagoniensis</name>
    <dbReference type="NCBI Taxonomy" id="990121"/>
    <lineage>
        <taxon>Eukaryota</taxon>
        <taxon>Metazoa</taxon>
        <taxon>Ecdysozoa</taxon>
        <taxon>Nematoda</taxon>
        <taxon>Enoplea</taxon>
        <taxon>Dorylaimia</taxon>
        <taxon>Trichinellida</taxon>
        <taxon>Trichinellidae</taxon>
        <taxon>Trichinella</taxon>
    </lineage>
</organism>
<protein>
    <submittedName>
        <fullName evidence="2">Uncharacterized protein</fullName>
    </submittedName>
</protein>
<accession>A0A0V0YTC5</accession>
<evidence type="ECO:0000256" key="1">
    <source>
        <dbReference type="SAM" id="Phobius"/>
    </source>
</evidence>
<feature type="transmembrane region" description="Helical" evidence="1">
    <location>
        <begin position="6"/>
        <end position="27"/>
    </location>
</feature>
<gene>
    <name evidence="2" type="ORF">T12_8969</name>
</gene>
<keyword evidence="1" id="KW-1133">Transmembrane helix</keyword>
<sequence length="30" mass="3419">LNSVLCYALALRGALYALHVLINVAWLRYE</sequence>
<proteinExistence type="predicted"/>
<comment type="caution">
    <text evidence="2">The sequence shown here is derived from an EMBL/GenBank/DDBJ whole genome shotgun (WGS) entry which is preliminary data.</text>
</comment>
<dbReference type="Proteomes" id="UP000054783">
    <property type="component" value="Unassembled WGS sequence"/>
</dbReference>
<keyword evidence="3" id="KW-1185">Reference proteome</keyword>
<feature type="non-terminal residue" evidence="2">
    <location>
        <position position="30"/>
    </location>
</feature>
<name>A0A0V0YTC5_9BILA</name>
<evidence type="ECO:0000313" key="2">
    <source>
        <dbReference type="EMBL" id="KRY03621.1"/>
    </source>
</evidence>
<keyword evidence="1" id="KW-0472">Membrane</keyword>
<feature type="non-terminal residue" evidence="2">
    <location>
        <position position="1"/>
    </location>
</feature>
<evidence type="ECO:0000313" key="3">
    <source>
        <dbReference type="Proteomes" id="UP000054783"/>
    </source>
</evidence>
<dbReference type="AlphaFoldDB" id="A0A0V0YTC5"/>
<keyword evidence="1" id="KW-0812">Transmembrane</keyword>